<dbReference type="AlphaFoldDB" id="A0A4S2DFY8"/>
<keyword evidence="1" id="KW-1133">Transmembrane helix</keyword>
<proteinExistence type="predicted"/>
<dbReference type="OrthoDB" id="3035292at2"/>
<gene>
    <name evidence="2" type="ORF">E5347_14925</name>
</gene>
<comment type="caution">
    <text evidence="2">The sequence shown here is derived from an EMBL/GenBank/DDBJ whole genome shotgun (WGS) entry which is preliminary data.</text>
</comment>
<keyword evidence="1" id="KW-0812">Transmembrane</keyword>
<organism evidence="2 3">
    <name type="scientific">Clostridium sartagoforme</name>
    <dbReference type="NCBI Taxonomy" id="84031"/>
    <lineage>
        <taxon>Bacteria</taxon>
        <taxon>Bacillati</taxon>
        <taxon>Bacillota</taxon>
        <taxon>Clostridia</taxon>
        <taxon>Eubacteriales</taxon>
        <taxon>Clostridiaceae</taxon>
        <taxon>Clostridium</taxon>
    </lineage>
</organism>
<evidence type="ECO:0000313" key="2">
    <source>
        <dbReference type="EMBL" id="TGY40635.1"/>
    </source>
</evidence>
<dbReference type="RefSeq" id="WP_136008028.1">
    <property type="nucleotide sequence ID" value="NZ_SRYR01000012.1"/>
</dbReference>
<sequence length="157" mass="18175">MATVGGIYRKDYEWPFLATVIVIGCSTLIYVVLRTLAMNLASSNNTERIDEALILDNDILKYTFRIIYQSNPKDRNVITIPLNKIQEVIYNDDKKSLLFKGTFISDYVENYGPNNSSSKTAEEIDEMLIYDYFKPSLLDTLKEKGIRIEEQGQNQWR</sequence>
<evidence type="ECO:0000256" key="1">
    <source>
        <dbReference type="SAM" id="Phobius"/>
    </source>
</evidence>
<feature type="transmembrane region" description="Helical" evidence="1">
    <location>
        <begin position="14"/>
        <end position="33"/>
    </location>
</feature>
<dbReference type="Proteomes" id="UP000306888">
    <property type="component" value="Unassembled WGS sequence"/>
</dbReference>
<keyword evidence="3" id="KW-1185">Reference proteome</keyword>
<reference evidence="2 3" key="1">
    <citation type="submission" date="2019-04" db="EMBL/GenBank/DDBJ databases">
        <title>Microbes associate with the intestines of laboratory mice.</title>
        <authorList>
            <person name="Navarre W."/>
            <person name="Wong E."/>
            <person name="Huang K."/>
            <person name="Tropini C."/>
            <person name="Ng K."/>
            <person name="Yu B."/>
        </authorList>
    </citation>
    <scope>NUCLEOTIDE SEQUENCE [LARGE SCALE GENOMIC DNA]</scope>
    <source>
        <strain evidence="2 3">NM50_B9-20</strain>
    </source>
</reference>
<keyword evidence="1" id="KW-0472">Membrane</keyword>
<name>A0A4S2DFY8_9CLOT</name>
<accession>A0A4S2DFY8</accession>
<evidence type="ECO:0000313" key="3">
    <source>
        <dbReference type="Proteomes" id="UP000306888"/>
    </source>
</evidence>
<protein>
    <submittedName>
        <fullName evidence="2">Uncharacterized protein</fullName>
    </submittedName>
</protein>
<dbReference type="EMBL" id="SRYR01000012">
    <property type="protein sequence ID" value="TGY40635.1"/>
    <property type="molecule type" value="Genomic_DNA"/>
</dbReference>